<dbReference type="Proteomes" id="UP000438476">
    <property type="component" value="Unassembled WGS sequence"/>
</dbReference>
<reference evidence="3 4" key="1">
    <citation type="submission" date="2019-12" db="EMBL/GenBank/DDBJ databases">
        <title>Genomic-based taxomic classification of the family Erythrobacteraceae.</title>
        <authorList>
            <person name="Xu L."/>
        </authorList>
    </citation>
    <scope>NUCLEOTIDE SEQUENCE [LARGE SCALE GENOMIC DNA]</scope>
    <source>
        <strain evidence="3 4">LMG 29518</strain>
    </source>
</reference>
<dbReference type="OrthoDB" id="7427886at2"/>
<dbReference type="InterPro" id="IPR007893">
    <property type="entry name" value="Spore_coat_U/FanG"/>
</dbReference>
<organism evidence="3 4">
    <name type="scientific">Altericroceibacterium endophyticum</name>
    <dbReference type="NCBI Taxonomy" id="1808508"/>
    <lineage>
        <taxon>Bacteria</taxon>
        <taxon>Pseudomonadati</taxon>
        <taxon>Pseudomonadota</taxon>
        <taxon>Alphaproteobacteria</taxon>
        <taxon>Sphingomonadales</taxon>
        <taxon>Erythrobacteraceae</taxon>
        <taxon>Altericroceibacterium</taxon>
    </lineage>
</organism>
<dbReference type="SMART" id="SM00972">
    <property type="entry name" value="SCPU"/>
    <property type="match status" value="1"/>
</dbReference>
<protein>
    <submittedName>
        <fullName evidence="3">Fimbrial major subunit CsuA/B family protein</fullName>
    </submittedName>
</protein>
<dbReference type="AlphaFoldDB" id="A0A6I4T1C3"/>
<sequence length="172" mass="17317">MRSFSRYTAAAPLLFFGALFPLSAQAATETDTFEVLLTIEDACAVTAGSGSAIDLGAQAASQTDIASSGTFTVNCSNSTPYYIGLAPSNGSTSGAGELASGTTTDKVPYQLRSATGGAGTIWGNTATSSAVGNGVAGTGEGSDQSYTVYVTVPDANFTPADYKDTVTVTVNF</sequence>
<keyword evidence="4" id="KW-1185">Reference proteome</keyword>
<dbReference type="EMBL" id="WTYT01000001">
    <property type="protein sequence ID" value="MXO64142.1"/>
    <property type="molecule type" value="Genomic_DNA"/>
</dbReference>
<feature type="signal peptide" evidence="1">
    <location>
        <begin position="1"/>
        <end position="26"/>
    </location>
</feature>
<comment type="caution">
    <text evidence="3">The sequence shown here is derived from an EMBL/GenBank/DDBJ whole genome shotgun (WGS) entry which is preliminary data.</text>
</comment>
<feature type="domain" description="Spore coat protein U/FanG" evidence="2">
    <location>
        <begin position="30"/>
        <end position="169"/>
    </location>
</feature>
<feature type="chain" id="PRO_5026292518" evidence="1">
    <location>
        <begin position="27"/>
        <end position="172"/>
    </location>
</feature>
<gene>
    <name evidence="3" type="ORF">GRI91_00005</name>
</gene>
<dbReference type="PANTHER" id="PTHR37089">
    <property type="entry name" value="PROTEIN U-RELATED"/>
    <property type="match status" value="1"/>
</dbReference>
<name>A0A6I4T1C3_9SPHN</name>
<evidence type="ECO:0000313" key="4">
    <source>
        <dbReference type="Proteomes" id="UP000438476"/>
    </source>
</evidence>
<dbReference type="RefSeq" id="WP_160734606.1">
    <property type="nucleotide sequence ID" value="NZ_WTYT01000001.1"/>
</dbReference>
<dbReference type="PANTHER" id="PTHR37089:SF4">
    <property type="entry name" value="EXPORTED PROTEIN"/>
    <property type="match status" value="1"/>
</dbReference>
<proteinExistence type="predicted"/>
<evidence type="ECO:0000256" key="1">
    <source>
        <dbReference type="SAM" id="SignalP"/>
    </source>
</evidence>
<keyword evidence="1" id="KW-0732">Signal</keyword>
<dbReference type="Pfam" id="PF05229">
    <property type="entry name" value="SCPU"/>
    <property type="match status" value="1"/>
</dbReference>
<dbReference type="InterPro" id="IPR053167">
    <property type="entry name" value="Spore_coat_component"/>
</dbReference>
<evidence type="ECO:0000313" key="3">
    <source>
        <dbReference type="EMBL" id="MXO64142.1"/>
    </source>
</evidence>
<accession>A0A6I4T1C3</accession>
<evidence type="ECO:0000259" key="2">
    <source>
        <dbReference type="Pfam" id="PF05229"/>
    </source>
</evidence>